<proteinExistence type="predicted"/>
<organism evidence="1 2">
    <name type="scientific">Nonomuraea maritima</name>
    <dbReference type="NCBI Taxonomy" id="683260"/>
    <lineage>
        <taxon>Bacteria</taxon>
        <taxon>Bacillati</taxon>
        <taxon>Actinomycetota</taxon>
        <taxon>Actinomycetes</taxon>
        <taxon>Streptosporangiales</taxon>
        <taxon>Streptosporangiaceae</taxon>
        <taxon>Nonomuraea</taxon>
    </lineage>
</organism>
<evidence type="ECO:0000313" key="2">
    <source>
        <dbReference type="Proteomes" id="UP000198683"/>
    </source>
</evidence>
<protein>
    <submittedName>
        <fullName evidence="1">Uncharacterized protein</fullName>
    </submittedName>
</protein>
<sequence>MLSGMTTPVRCTECDGRGWKIVTRRGHVAAAGLGLAASALEDCLHCPGPAETPQERFEWEVRIPSEQGDALGPCGSSAFQATAMDELRKAMRGVPGGVSVRGSIVHKVFDFGAGPDALSSRQIFRAHLDPAGSVLFERATT</sequence>
<keyword evidence="2" id="KW-1185">Reference proteome</keyword>
<dbReference type="AlphaFoldDB" id="A0A1G9MWC1"/>
<dbReference type="EMBL" id="FNFB01000029">
    <property type="protein sequence ID" value="SDL78217.1"/>
    <property type="molecule type" value="Genomic_DNA"/>
</dbReference>
<name>A0A1G9MWC1_9ACTN</name>
<dbReference type="Proteomes" id="UP000198683">
    <property type="component" value="Unassembled WGS sequence"/>
</dbReference>
<evidence type="ECO:0000313" key="1">
    <source>
        <dbReference type="EMBL" id="SDL78217.1"/>
    </source>
</evidence>
<reference evidence="1 2" key="1">
    <citation type="submission" date="2016-10" db="EMBL/GenBank/DDBJ databases">
        <authorList>
            <person name="de Groot N.N."/>
        </authorList>
    </citation>
    <scope>NUCLEOTIDE SEQUENCE [LARGE SCALE GENOMIC DNA]</scope>
    <source>
        <strain evidence="1 2">CGMCC 4.5681</strain>
    </source>
</reference>
<accession>A0A1G9MWC1</accession>
<gene>
    <name evidence="1" type="ORF">SAMN05421874_1295</name>
</gene>